<organism evidence="4 5">
    <name type="scientific">Vicia faba</name>
    <name type="common">Broad bean</name>
    <name type="synonym">Faba vulgaris</name>
    <dbReference type="NCBI Taxonomy" id="3906"/>
    <lineage>
        <taxon>Eukaryota</taxon>
        <taxon>Viridiplantae</taxon>
        <taxon>Streptophyta</taxon>
        <taxon>Embryophyta</taxon>
        <taxon>Tracheophyta</taxon>
        <taxon>Spermatophyta</taxon>
        <taxon>Magnoliopsida</taxon>
        <taxon>eudicotyledons</taxon>
        <taxon>Gunneridae</taxon>
        <taxon>Pentapetalae</taxon>
        <taxon>rosids</taxon>
        <taxon>fabids</taxon>
        <taxon>Fabales</taxon>
        <taxon>Fabaceae</taxon>
        <taxon>Papilionoideae</taxon>
        <taxon>50 kb inversion clade</taxon>
        <taxon>NPAAA clade</taxon>
        <taxon>Hologalegina</taxon>
        <taxon>IRL clade</taxon>
        <taxon>Fabeae</taxon>
        <taxon>Vicia</taxon>
    </lineage>
</organism>
<protein>
    <recommendedName>
        <fullName evidence="6">DUF4283 domain-containing protein</fullName>
    </recommendedName>
</protein>
<evidence type="ECO:0000313" key="4">
    <source>
        <dbReference type="EMBL" id="CAI8596235.1"/>
    </source>
</evidence>
<feature type="domain" description="DUF4283" evidence="2">
    <location>
        <begin position="73"/>
        <end position="152"/>
    </location>
</feature>
<dbReference type="PANTHER" id="PTHR31286:SF167">
    <property type="entry name" value="OS09G0268800 PROTEIN"/>
    <property type="match status" value="1"/>
</dbReference>
<feature type="domain" description="Zinc knuckle CX2CX4HX4C" evidence="3">
    <location>
        <begin position="210"/>
        <end position="256"/>
    </location>
</feature>
<dbReference type="InterPro" id="IPR025558">
    <property type="entry name" value="DUF4283"/>
</dbReference>
<dbReference type="AlphaFoldDB" id="A0AAV0ZIM6"/>
<dbReference type="InterPro" id="IPR025836">
    <property type="entry name" value="Zn_knuckle_CX2CX4HX4C"/>
</dbReference>
<name>A0AAV0ZIM6_VICFA</name>
<gene>
    <name evidence="4" type="ORF">VFH_II025160</name>
</gene>
<keyword evidence="1" id="KW-0472">Membrane</keyword>
<keyword evidence="1" id="KW-0812">Transmembrane</keyword>
<reference evidence="4 5" key="1">
    <citation type="submission" date="2023-01" db="EMBL/GenBank/DDBJ databases">
        <authorList>
            <person name="Kreplak J."/>
        </authorList>
    </citation>
    <scope>NUCLEOTIDE SEQUENCE [LARGE SCALE GENOMIC DNA]</scope>
</reference>
<dbReference type="Proteomes" id="UP001157006">
    <property type="component" value="Chromosome 2"/>
</dbReference>
<dbReference type="PANTHER" id="PTHR31286">
    <property type="entry name" value="GLYCINE-RICH CELL WALL STRUCTURAL PROTEIN 1.8-LIKE"/>
    <property type="match status" value="1"/>
</dbReference>
<evidence type="ECO:0000313" key="5">
    <source>
        <dbReference type="Proteomes" id="UP001157006"/>
    </source>
</evidence>
<dbReference type="Pfam" id="PF14392">
    <property type="entry name" value="zf-CCHC_4"/>
    <property type="match status" value="1"/>
</dbReference>
<accession>A0AAV0ZIM6</accession>
<dbReference type="Pfam" id="PF14111">
    <property type="entry name" value="DUF4283"/>
    <property type="match status" value="1"/>
</dbReference>
<evidence type="ECO:0000259" key="2">
    <source>
        <dbReference type="Pfam" id="PF14111"/>
    </source>
</evidence>
<keyword evidence="1" id="KW-1133">Transmembrane helix</keyword>
<proteinExistence type="predicted"/>
<dbReference type="InterPro" id="IPR040256">
    <property type="entry name" value="At4g02000-like"/>
</dbReference>
<evidence type="ECO:0000259" key="3">
    <source>
        <dbReference type="Pfam" id="PF14392"/>
    </source>
</evidence>
<evidence type="ECO:0000256" key="1">
    <source>
        <dbReference type="SAM" id="Phobius"/>
    </source>
</evidence>
<feature type="transmembrane region" description="Helical" evidence="1">
    <location>
        <begin position="30"/>
        <end position="49"/>
    </location>
</feature>
<evidence type="ECO:0008006" key="6">
    <source>
        <dbReference type="Google" id="ProtNLM"/>
    </source>
</evidence>
<dbReference type="EMBL" id="OX451737">
    <property type="protein sequence ID" value="CAI8596235.1"/>
    <property type="molecule type" value="Genomic_DNA"/>
</dbReference>
<keyword evidence="5" id="KW-1185">Reference proteome</keyword>
<sequence length="321" mass="37752">MTKRKNNNKLELIVAFSWVLEKVCDSEFSLLLPLSFFIIEFVIAIFLFFQFSKEEEEGVEVAAEEVSEEYTFQHTLAGKLWTENSFNSTAFKSTILNAWKLKNPVEIQDLSKNLFLFKFSMKRDLEYILRSGPWSFYRALLVLERVTGEEQPSDLTMHFDTFWVRIYELPLMLLSEVIAKKLGNIFGSYEEMDLKDAHRIGTFLRIKVTIDLRNPLKRGTVVKFKEKNRRDHFKYERLPTFCFIYGRIRHQLKDCEAFEDLNEEGFEDIEEQELSYGQWLRASPLPKVIEDQKKRDSSSGTCSKNIFNVSSGQSRCKTKEK</sequence>